<gene>
    <name evidence="2" type="ORF">UFOPK2754_00539</name>
    <name evidence="3" type="ORF">UFOPK3139_00990</name>
</gene>
<evidence type="ECO:0000313" key="3">
    <source>
        <dbReference type="EMBL" id="CAB4825524.1"/>
    </source>
</evidence>
<accession>A0A6J6ZYG3</accession>
<feature type="compositionally biased region" description="Gly residues" evidence="1">
    <location>
        <begin position="22"/>
        <end position="31"/>
    </location>
</feature>
<dbReference type="EMBL" id="CAFABA010000031">
    <property type="protein sequence ID" value="CAB4825524.1"/>
    <property type="molecule type" value="Genomic_DNA"/>
</dbReference>
<protein>
    <submittedName>
        <fullName evidence="3">Unannotated protein</fullName>
    </submittedName>
</protein>
<evidence type="ECO:0000313" key="2">
    <source>
        <dbReference type="EMBL" id="CAB4731936.1"/>
    </source>
</evidence>
<name>A0A6J6ZYG3_9ZZZZ</name>
<dbReference type="AlphaFoldDB" id="A0A6J6ZYG3"/>
<dbReference type="EMBL" id="CAEZYR010000012">
    <property type="protein sequence ID" value="CAB4731936.1"/>
    <property type="molecule type" value="Genomic_DNA"/>
</dbReference>
<feature type="region of interest" description="Disordered" evidence="1">
    <location>
        <begin position="1"/>
        <end position="31"/>
    </location>
</feature>
<evidence type="ECO:0000256" key="1">
    <source>
        <dbReference type="SAM" id="MobiDB-lite"/>
    </source>
</evidence>
<reference evidence="3" key="1">
    <citation type="submission" date="2020-05" db="EMBL/GenBank/DDBJ databases">
        <authorList>
            <person name="Chiriac C."/>
            <person name="Salcher M."/>
            <person name="Ghai R."/>
            <person name="Kavagutti S V."/>
        </authorList>
    </citation>
    <scope>NUCLEOTIDE SEQUENCE</scope>
</reference>
<proteinExistence type="predicted"/>
<organism evidence="3">
    <name type="scientific">freshwater metagenome</name>
    <dbReference type="NCBI Taxonomy" id="449393"/>
    <lineage>
        <taxon>unclassified sequences</taxon>
        <taxon>metagenomes</taxon>
        <taxon>ecological metagenomes</taxon>
    </lineage>
</organism>
<sequence>MSFRQRSNPAPTSTFSEIAGPFKGGVGTMGW</sequence>
<feature type="compositionally biased region" description="Polar residues" evidence="1">
    <location>
        <begin position="1"/>
        <end position="16"/>
    </location>
</feature>